<dbReference type="EMBL" id="JHEG04000001">
    <property type="protein sequence ID" value="KAF3884765.1"/>
    <property type="molecule type" value="Genomic_DNA"/>
</dbReference>
<reference evidence="1" key="2">
    <citation type="submission" date="2019-11" db="EMBL/GenBank/DDBJ databases">
        <title>Improved Assembly of Tolypothrix boutellei genome.</title>
        <authorList>
            <person name="Sarangi A.N."/>
            <person name="Mukherjee M."/>
            <person name="Ghosh S."/>
            <person name="Singh D."/>
            <person name="Das A."/>
            <person name="Kant S."/>
            <person name="Prusty A."/>
            <person name="Tripathy S."/>
        </authorList>
    </citation>
    <scope>NUCLEOTIDE SEQUENCE</scope>
    <source>
        <strain evidence="1">VB521301</strain>
    </source>
</reference>
<comment type="caution">
    <text evidence="1">The sequence shown here is derived from an EMBL/GenBank/DDBJ whole genome shotgun (WGS) entry which is preliminary data.</text>
</comment>
<protein>
    <submittedName>
        <fullName evidence="1">Uncharacterized protein</fullName>
    </submittedName>
</protein>
<dbReference type="Proteomes" id="UP000029738">
    <property type="component" value="Unassembled WGS sequence"/>
</dbReference>
<dbReference type="AlphaFoldDB" id="A0A8S9SXF5"/>
<accession>A0A8S9SXF5</accession>
<evidence type="ECO:0000313" key="2">
    <source>
        <dbReference type="Proteomes" id="UP000029738"/>
    </source>
</evidence>
<organism evidence="1 2">
    <name type="scientific">Tolypothrix bouteillei VB521301</name>
    <dbReference type="NCBI Taxonomy" id="1479485"/>
    <lineage>
        <taxon>Bacteria</taxon>
        <taxon>Bacillati</taxon>
        <taxon>Cyanobacteriota</taxon>
        <taxon>Cyanophyceae</taxon>
        <taxon>Nostocales</taxon>
        <taxon>Tolypothrichaceae</taxon>
        <taxon>Tolypothrix</taxon>
    </lineage>
</organism>
<proteinExistence type="predicted"/>
<name>A0A8S9SXF5_9CYAN</name>
<reference evidence="1" key="1">
    <citation type="journal article" date="2015" name="Genome Announc.">
        <title>Draft Genome Sequence of Tolypothrix boutellei Strain VB521301.</title>
        <authorList>
            <person name="Chandrababunaidu M.M."/>
            <person name="Singh D."/>
            <person name="Sen D."/>
            <person name="Bhan S."/>
            <person name="Das S."/>
            <person name="Gupta A."/>
            <person name="Adhikary S.P."/>
            <person name="Tripathy S."/>
        </authorList>
    </citation>
    <scope>NUCLEOTIDE SEQUENCE</scope>
    <source>
        <strain evidence="1">VB521301</strain>
    </source>
</reference>
<gene>
    <name evidence="1" type="ORF">DA73_0400004295</name>
</gene>
<keyword evidence="2" id="KW-1185">Reference proteome</keyword>
<sequence>MSNQRDNFRSSLMGNNSRERSAIQNAYLILRYAARYHRLSRKYYALSARDSSLG</sequence>
<evidence type="ECO:0000313" key="1">
    <source>
        <dbReference type="EMBL" id="KAF3884765.1"/>
    </source>
</evidence>